<dbReference type="SUPFAM" id="SSF52540">
    <property type="entry name" value="P-loop containing nucleoside triphosphate hydrolases"/>
    <property type="match status" value="1"/>
</dbReference>
<name>A0A939GLB3_9BACT</name>
<dbReference type="InterPro" id="IPR038727">
    <property type="entry name" value="NadR/Ttd14_AAA_dom"/>
</dbReference>
<evidence type="ECO:0000259" key="1">
    <source>
        <dbReference type="Pfam" id="PF13521"/>
    </source>
</evidence>
<dbReference type="PANTHER" id="PTHR37512:SF1">
    <property type="entry name" value="NADR_TTD14 AAA DOMAIN-CONTAINING PROTEIN"/>
    <property type="match status" value="1"/>
</dbReference>
<accession>A0A939GLB3</accession>
<dbReference type="Pfam" id="PF13521">
    <property type="entry name" value="AAA_28"/>
    <property type="match status" value="1"/>
</dbReference>
<reference evidence="2" key="1">
    <citation type="submission" date="2021-03" db="EMBL/GenBank/DDBJ databases">
        <title>Fibrella sp. HMF5335 genome sequencing and assembly.</title>
        <authorList>
            <person name="Kang H."/>
            <person name="Kim H."/>
            <person name="Bae S."/>
            <person name="Joh K."/>
        </authorList>
    </citation>
    <scope>NUCLEOTIDE SEQUENCE</scope>
    <source>
        <strain evidence="2">HMF5335</strain>
    </source>
</reference>
<dbReference type="InterPro" id="IPR052735">
    <property type="entry name" value="NAD_biosynth-regulator"/>
</dbReference>
<dbReference type="RefSeq" id="WP_207366021.1">
    <property type="nucleotide sequence ID" value="NZ_JAFMYV010000009.1"/>
</dbReference>
<keyword evidence="3" id="KW-1185">Reference proteome</keyword>
<keyword evidence="2" id="KW-0547">Nucleotide-binding</keyword>
<dbReference type="AlphaFoldDB" id="A0A939GLB3"/>
<evidence type="ECO:0000313" key="3">
    <source>
        <dbReference type="Proteomes" id="UP000664034"/>
    </source>
</evidence>
<comment type="caution">
    <text evidence="2">The sequence shown here is derived from an EMBL/GenBank/DDBJ whole genome shotgun (WGS) entry which is preliminary data.</text>
</comment>
<protein>
    <submittedName>
        <fullName evidence="2">ATP-binding protein</fullName>
    </submittedName>
</protein>
<keyword evidence="2" id="KW-0067">ATP-binding</keyword>
<dbReference type="Gene3D" id="3.40.50.300">
    <property type="entry name" value="P-loop containing nucleotide triphosphate hydrolases"/>
    <property type="match status" value="1"/>
</dbReference>
<proteinExistence type="predicted"/>
<dbReference type="PANTHER" id="PTHR37512">
    <property type="entry name" value="TRIFUNCTIONAL NAD BIOSYNTHESIS/REGULATOR PROTEIN NADR"/>
    <property type="match status" value="1"/>
</dbReference>
<organism evidence="2 3">
    <name type="scientific">Fibrella rubiginis</name>
    <dbReference type="NCBI Taxonomy" id="2817060"/>
    <lineage>
        <taxon>Bacteria</taxon>
        <taxon>Pseudomonadati</taxon>
        <taxon>Bacteroidota</taxon>
        <taxon>Cytophagia</taxon>
        <taxon>Cytophagales</taxon>
        <taxon>Spirosomataceae</taxon>
        <taxon>Fibrella</taxon>
    </lineage>
</organism>
<dbReference type="Proteomes" id="UP000664034">
    <property type="component" value="Unassembled WGS sequence"/>
</dbReference>
<dbReference type="EMBL" id="JAFMYV010000009">
    <property type="protein sequence ID" value="MBO0938493.1"/>
    <property type="molecule type" value="Genomic_DNA"/>
</dbReference>
<sequence length="179" mass="19870">MLTICLYGPESVGKTTLARELADHYQTVYVPEVARDLITSNHLTSDDYARIAVAQAEAMRAAAPLANRVLICDTDLLTTQLYATVYGVVHPPILDQLAAQEHFNAYFLLNTDVPWVADGLRDLGHRRAELFALFEQALRERGRAYTLVSGADYAQRRALVMNEIDKLLAQSLSESNSTS</sequence>
<dbReference type="InterPro" id="IPR027417">
    <property type="entry name" value="P-loop_NTPase"/>
</dbReference>
<feature type="domain" description="NadR/Ttd14 AAA" evidence="1">
    <location>
        <begin position="4"/>
        <end position="156"/>
    </location>
</feature>
<gene>
    <name evidence="2" type="ORF">J2I47_18220</name>
</gene>
<dbReference type="GO" id="GO:0005524">
    <property type="term" value="F:ATP binding"/>
    <property type="evidence" value="ECO:0007669"/>
    <property type="project" value="UniProtKB-KW"/>
</dbReference>
<evidence type="ECO:0000313" key="2">
    <source>
        <dbReference type="EMBL" id="MBO0938493.1"/>
    </source>
</evidence>